<dbReference type="GO" id="GO:0016747">
    <property type="term" value="F:acyltransferase activity, transferring groups other than amino-acyl groups"/>
    <property type="evidence" value="ECO:0007669"/>
    <property type="project" value="TreeGrafter"/>
</dbReference>
<dbReference type="AlphaFoldDB" id="A0A4V6QFU3"/>
<evidence type="ECO:0000313" key="3">
    <source>
        <dbReference type="EMBL" id="TEA22171.1"/>
    </source>
</evidence>
<dbReference type="Gene3D" id="3.30.559.10">
    <property type="entry name" value="Chloramphenicol acetyltransferase-like domain"/>
    <property type="match status" value="1"/>
</dbReference>
<protein>
    <submittedName>
        <fullName evidence="3">Acetyltransferase BOT5</fullName>
    </submittedName>
</protein>
<keyword evidence="4" id="KW-1185">Reference proteome</keyword>
<organism evidence="3 4">
    <name type="scientific">Colletotrichum sidae</name>
    <dbReference type="NCBI Taxonomy" id="1347389"/>
    <lineage>
        <taxon>Eukaryota</taxon>
        <taxon>Fungi</taxon>
        <taxon>Dikarya</taxon>
        <taxon>Ascomycota</taxon>
        <taxon>Pezizomycotina</taxon>
        <taxon>Sordariomycetes</taxon>
        <taxon>Hypocreomycetidae</taxon>
        <taxon>Glomerellales</taxon>
        <taxon>Glomerellaceae</taxon>
        <taxon>Colletotrichum</taxon>
        <taxon>Colletotrichum orbiculare species complex</taxon>
    </lineage>
</organism>
<dbReference type="Pfam" id="PF02458">
    <property type="entry name" value="Transferase"/>
    <property type="match status" value="1"/>
</dbReference>
<dbReference type="PANTHER" id="PTHR31642:SF310">
    <property type="entry name" value="FATTY ALCOHOL:CAFFEOYL-COA ACYLTRANSFERASE"/>
    <property type="match status" value="1"/>
</dbReference>
<reference evidence="3 4" key="1">
    <citation type="submission" date="2018-11" db="EMBL/GenBank/DDBJ databases">
        <title>Genome sequence and assembly of Colletotrichum sidae.</title>
        <authorList>
            <person name="Gan P."/>
            <person name="Shirasu K."/>
        </authorList>
    </citation>
    <scope>NUCLEOTIDE SEQUENCE [LARGE SCALE GENOMIC DNA]</scope>
    <source>
        <strain evidence="3 4">CBS 518.97</strain>
    </source>
</reference>
<feature type="compositionally biased region" description="Acidic residues" evidence="2">
    <location>
        <begin position="428"/>
        <end position="439"/>
    </location>
</feature>
<comment type="caution">
    <text evidence="3">The sequence shown here is derived from an EMBL/GenBank/DDBJ whole genome shotgun (WGS) entry which is preliminary data.</text>
</comment>
<evidence type="ECO:0000313" key="4">
    <source>
        <dbReference type="Proteomes" id="UP000295604"/>
    </source>
</evidence>
<dbReference type="InterPro" id="IPR023213">
    <property type="entry name" value="CAT-like_dom_sf"/>
</dbReference>
<feature type="region of interest" description="Disordered" evidence="2">
    <location>
        <begin position="408"/>
        <end position="440"/>
    </location>
</feature>
<proteinExistence type="predicted"/>
<keyword evidence="1 3" id="KW-0808">Transferase</keyword>
<dbReference type="InterPro" id="IPR050317">
    <property type="entry name" value="Plant_Fungal_Acyltransferase"/>
</dbReference>
<sequence>MNPSCSPVTEVIPLEPKDQWKPIDQIRSIVFFIARLPLDEEKLRHSLENLIRNYLPILAARIAPIGKTGGLAYHIPAEIPHDRRLFEWSSRRVPTTLAASQLLPSRGGGGGGGGEVDGITWGTSIPQLTEEWAPATWPKSRLDDGPDAPLLLVHVTHYTDAAVLGVNLPHAVVDQMGFASFIRAWLTLAAGGKPSEFLQLPPGTLDGPPDVPSKELRRKGTFRLKTRNDRIRILLGFAPELIREPDETRRLAVFPEALITKLRLRYQETINQKHGLKHAKLTNGDVLVAIYVSSASEEAQDGVAKRIPRGRHPALPGDKPYLHNAIVYSTARVPVCRTTPAHELARQNRVAVDEALKPESIDRSLAVTREMYRGGYGIHICEPGELSYSVTNWASAWHGIDFSGLTPATKRHLTDDDGSQQGSGGEESTAETEAAEPDAELATSAAAAAAAAAAAVPPLVLGHALMPSKPIVTRFNVQIMCKAEGGYWCDLTLSARNTPLVDKLLEGDPLLESL</sequence>
<accession>A0A4V6QFU3</accession>
<name>A0A4V6QFU3_9PEZI</name>
<gene>
    <name evidence="3" type="primary">BOT5-2</name>
    <name evidence="3" type="ORF">C8034_v002142</name>
</gene>
<dbReference type="PANTHER" id="PTHR31642">
    <property type="entry name" value="TRICHOTHECENE 3-O-ACETYLTRANSFERASE"/>
    <property type="match status" value="1"/>
</dbReference>
<dbReference type="EMBL" id="QAPF01000009">
    <property type="protein sequence ID" value="TEA22171.1"/>
    <property type="molecule type" value="Genomic_DNA"/>
</dbReference>
<evidence type="ECO:0000256" key="1">
    <source>
        <dbReference type="ARBA" id="ARBA00022679"/>
    </source>
</evidence>
<dbReference type="Proteomes" id="UP000295604">
    <property type="component" value="Unassembled WGS sequence"/>
</dbReference>
<evidence type="ECO:0000256" key="2">
    <source>
        <dbReference type="SAM" id="MobiDB-lite"/>
    </source>
</evidence>